<evidence type="ECO:0000313" key="2">
    <source>
        <dbReference type="Proteomes" id="UP000622547"/>
    </source>
</evidence>
<reference evidence="1 2" key="1">
    <citation type="submission" date="2021-01" db="EMBL/GenBank/DDBJ databases">
        <title>Whole genome shotgun sequence of Planotetraspora phitsanulokensis NBRC 104273.</title>
        <authorList>
            <person name="Komaki H."/>
            <person name="Tamura T."/>
        </authorList>
    </citation>
    <scope>NUCLEOTIDE SEQUENCE [LARGE SCALE GENOMIC DNA]</scope>
    <source>
        <strain evidence="1 2">NBRC 104273</strain>
    </source>
</reference>
<gene>
    <name evidence="1" type="ORF">Pph01_79810</name>
</gene>
<proteinExistence type="predicted"/>
<dbReference type="AlphaFoldDB" id="A0A8J3XNM1"/>
<dbReference type="EMBL" id="BOOP01000049">
    <property type="protein sequence ID" value="GII42978.1"/>
    <property type="molecule type" value="Genomic_DNA"/>
</dbReference>
<name>A0A8J3XNM1_9ACTN</name>
<dbReference type="Proteomes" id="UP000622547">
    <property type="component" value="Unassembled WGS sequence"/>
</dbReference>
<evidence type="ECO:0000313" key="1">
    <source>
        <dbReference type="EMBL" id="GII42978.1"/>
    </source>
</evidence>
<comment type="caution">
    <text evidence="1">The sequence shown here is derived from an EMBL/GenBank/DDBJ whole genome shotgun (WGS) entry which is preliminary data.</text>
</comment>
<sequence length="66" mass="6868">MVANMPAAARLPRADALGAIGFAPISEPRTISVTPINLATFFSPNLAISHESGGLEVTRGRIFSTS</sequence>
<keyword evidence="2" id="KW-1185">Reference proteome</keyword>
<protein>
    <submittedName>
        <fullName evidence="1">Uncharacterized protein</fullName>
    </submittedName>
</protein>
<accession>A0A8J3XNM1</accession>
<organism evidence="1 2">
    <name type="scientific">Planotetraspora phitsanulokensis</name>
    <dbReference type="NCBI Taxonomy" id="575192"/>
    <lineage>
        <taxon>Bacteria</taxon>
        <taxon>Bacillati</taxon>
        <taxon>Actinomycetota</taxon>
        <taxon>Actinomycetes</taxon>
        <taxon>Streptosporangiales</taxon>
        <taxon>Streptosporangiaceae</taxon>
        <taxon>Planotetraspora</taxon>
    </lineage>
</organism>